<evidence type="ECO:0000313" key="2">
    <source>
        <dbReference type="Proteomes" id="UP000004995"/>
    </source>
</evidence>
<dbReference type="InParanoid" id="K4AP02"/>
<dbReference type="Gramene" id="KQK87911">
    <property type="protein sequence ID" value="KQK87911"/>
    <property type="gene ID" value="SETIT_040650mg"/>
</dbReference>
<protein>
    <submittedName>
        <fullName evidence="1">Uncharacterized protein</fullName>
    </submittedName>
</protein>
<proteinExistence type="predicted"/>
<evidence type="ECO:0000313" key="1">
    <source>
        <dbReference type="EnsemblPlants" id="KQK87911"/>
    </source>
</evidence>
<accession>K4AP02</accession>
<keyword evidence="2" id="KW-1185">Reference proteome</keyword>
<reference evidence="2" key="1">
    <citation type="journal article" date="2012" name="Nat. Biotechnol.">
        <title>Reference genome sequence of the model plant Setaria.</title>
        <authorList>
            <person name="Bennetzen J.L."/>
            <person name="Schmutz J."/>
            <person name="Wang H."/>
            <person name="Percifield R."/>
            <person name="Hawkins J."/>
            <person name="Pontaroli A.C."/>
            <person name="Estep M."/>
            <person name="Feng L."/>
            <person name="Vaughn J.N."/>
            <person name="Grimwood J."/>
            <person name="Jenkins J."/>
            <person name="Barry K."/>
            <person name="Lindquist E."/>
            <person name="Hellsten U."/>
            <person name="Deshpande S."/>
            <person name="Wang X."/>
            <person name="Wu X."/>
            <person name="Mitros T."/>
            <person name="Triplett J."/>
            <person name="Yang X."/>
            <person name="Ye C.Y."/>
            <person name="Mauro-Herrera M."/>
            <person name="Wang L."/>
            <person name="Li P."/>
            <person name="Sharma M."/>
            <person name="Sharma R."/>
            <person name="Ronald P.C."/>
            <person name="Panaud O."/>
            <person name="Kellogg E.A."/>
            <person name="Brutnell T.P."/>
            <person name="Doust A.N."/>
            <person name="Tuskan G.A."/>
            <person name="Rokhsar D."/>
            <person name="Devos K.M."/>
        </authorList>
    </citation>
    <scope>NUCLEOTIDE SEQUENCE [LARGE SCALE GENOMIC DNA]</scope>
    <source>
        <strain evidence="2">cv. Yugu1</strain>
    </source>
</reference>
<dbReference type="AlphaFoldDB" id="K4AP02"/>
<organism evidence="1 2">
    <name type="scientific">Setaria italica</name>
    <name type="common">Foxtail millet</name>
    <name type="synonym">Panicum italicum</name>
    <dbReference type="NCBI Taxonomy" id="4555"/>
    <lineage>
        <taxon>Eukaryota</taxon>
        <taxon>Viridiplantae</taxon>
        <taxon>Streptophyta</taxon>
        <taxon>Embryophyta</taxon>
        <taxon>Tracheophyta</taxon>
        <taxon>Spermatophyta</taxon>
        <taxon>Magnoliopsida</taxon>
        <taxon>Liliopsida</taxon>
        <taxon>Poales</taxon>
        <taxon>Poaceae</taxon>
        <taxon>PACMAD clade</taxon>
        <taxon>Panicoideae</taxon>
        <taxon>Panicodae</taxon>
        <taxon>Paniceae</taxon>
        <taxon>Cenchrinae</taxon>
        <taxon>Setaria</taxon>
    </lineage>
</organism>
<dbReference type="EnsemblPlants" id="KQK87911">
    <property type="protein sequence ID" value="KQK87911"/>
    <property type="gene ID" value="SETIT_040650mg"/>
</dbReference>
<name>K4AP02_SETIT</name>
<dbReference type="HOGENOM" id="CLU_3145367_0_0_1"/>
<sequence length="49" mass="5517">MDALMKRNRVEQADQSCNRAELIKPLVYNTRTCRECGNPIASHGGRAQN</sequence>
<dbReference type="Proteomes" id="UP000004995">
    <property type="component" value="Unassembled WGS sequence"/>
</dbReference>
<dbReference type="EMBL" id="AGNK02005456">
    <property type="status" value="NOT_ANNOTATED_CDS"/>
    <property type="molecule type" value="Genomic_DNA"/>
</dbReference>
<reference evidence="1" key="2">
    <citation type="submission" date="2018-08" db="UniProtKB">
        <authorList>
            <consortium name="EnsemblPlants"/>
        </authorList>
    </citation>
    <scope>IDENTIFICATION</scope>
    <source>
        <strain evidence="1">Yugu1</strain>
    </source>
</reference>